<evidence type="ECO:0000313" key="2">
    <source>
        <dbReference type="EMBL" id="EMA29347.1"/>
    </source>
</evidence>
<dbReference type="InterPro" id="IPR040624">
    <property type="entry name" value="HalOD1"/>
</dbReference>
<comment type="caution">
    <text evidence="2">The sequence shown here is derived from an EMBL/GenBank/DDBJ whole genome shotgun (WGS) entry which is preliminary data.</text>
</comment>
<dbReference type="eggNOG" id="arCOG08980">
    <property type="taxonomic scope" value="Archaea"/>
</dbReference>
<evidence type="ECO:0000259" key="1">
    <source>
        <dbReference type="Pfam" id="PF18545"/>
    </source>
</evidence>
<reference evidence="2 3" key="1">
    <citation type="journal article" date="2014" name="PLoS Genet.">
        <title>Phylogenetically driven sequencing of extremely halophilic archaea reveals strategies for static and dynamic osmo-response.</title>
        <authorList>
            <person name="Becker E.A."/>
            <person name="Seitzer P.M."/>
            <person name="Tritt A."/>
            <person name="Larsen D."/>
            <person name="Krusor M."/>
            <person name="Yao A.I."/>
            <person name="Wu D."/>
            <person name="Madern D."/>
            <person name="Eisen J.A."/>
            <person name="Darling A.E."/>
            <person name="Facciotti M.T."/>
        </authorList>
    </citation>
    <scope>NUCLEOTIDE SEQUENCE [LARGE SCALE GENOMIC DNA]</scope>
    <source>
        <strain evidence="2 3">JCM 10879</strain>
    </source>
</reference>
<dbReference type="Proteomes" id="UP000011607">
    <property type="component" value="Unassembled WGS sequence"/>
</dbReference>
<dbReference type="OrthoDB" id="221929at2157"/>
<feature type="domain" description="Halobacterial output" evidence="1">
    <location>
        <begin position="7"/>
        <end position="62"/>
    </location>
</feature>
<keyword evidence="3" id="KW-1185">Reference proteome</keyword>
<dbReference type="AlphaFoldDB" id="M0L6X7"/>
<gene>
    <name evidence="2" type="ORF">C446_17359</name>
</gene>
<dbReference type="EMBL" id="AOMA01000186">
    <property type="protein sequence ID" value="EMA29347.1"/>
    <property type="molecule type" value="Genomic_DNA"/>
</dbReference>
<protein>
    <recommendedName>
        <fullName evidence="1">Halobacterial output domain-containing protein</fullName>
    </recommendedName>
</protein>
<dbReference type="Pfam" id="PF18545">
    <property type="entry name" value="HalOD1"/>
    <property type="match status" value="1"/>
</dbReference>
<sequence>MYPALASTLERIAAREGCDPTDFPPLYETVDPEAVAAVLESPADTTVRFEYGGYRIMVGSDPHSVTVIDGEQ</sequence>
<accession>M0L6X7</accession>
<evidence type="ECO:0000313" key="3">
    <source>
        <dbReference type="Proteomes" id="UP000011607"/>
    </source>
</evidence>
<proteinExistence type="predicted"/>
<name>M0L6X7_9EURY</name>
<dbReference type="RefSeq" id="WP_006674348.1">
    <property type="nucleotide sequence ID" value="NZ_AOMA01000186.1"/>
</dbReference>
<organism evidence="2 3">
    <name type="scientific">Halobiforma nitratireducens JCM 10879</name>
    <dbReference type="NCBI Taxonomy" id="1227454"/>
    <lineage>
        <taxon>Archaea</taxon>
        <taxon>Methanobacteriati</taxon>
        <taxon>Methanobacteriota</taxon>
        <taxon>Stenosarchaea group</taxon>
        <taxon>Halobacteria</taxon>
        <taxon>Halobacteriales</taxon>
        <taxon>Natrialbaceae</taxon>
        <taxon>Halobiforma</taxon>
    </lineage>
</organism>